<dbReference type="InterPro" id="IPR036097">
    <property type="entry name" value="HisK_dim/P_sf"/>
</dbReference>
<keyword evidence="6" id="KW-0418">Kinase</keyword>
<keyword evidence="4 9" id="KW-0597">Phosphoprotein</keyword>
<feature type="domain" description="Response regulatory" evidence="13">
    <location>
        <begin position="1030"/>
        <end position="1146"/>
    </location>
</feature>
<dbReference type="GO" id="GO:0009927">
    <property type="term" value="F:histidine phosphotransfer kinase activity"/>
    <property type="evidence" value="ECO:0007669"/>
    <property type="project" value="TreeGrafter"/>
</dbReference>
<dbReference type="Pfam" id="PF13426">
    <property type="entry name" value="PAS_9"/>
    <property type="match status" value="1"/>
</dbReference>
<dbReference type="InterPro" id="IPR003661">
    <property type="entry name" value="HisK_dim/P_dom"/>
</dbReference>
<dbReference type="InterPro" id="IPR011006">
    <property type="entry name" value="CheY-like_superfamily"/>
</dbReference>
<feature type="transmembrane region" description="Helical" evidence="10">
    <location>
        <begin position="17"/>
        <end position="38"/>
    </location>
</feature>
<dbReference type="PANTHER" id="PTHR43047:SF72">
    <property type="entry name" value="OSMOSENSING HISTIDINE PROTEIN KINASE SLN1"/>
    <property type="match status" value="1"/>
</dbReference>
<proteinExistence type="inferred from homology"/>
<evidence type="ECO:0000313" key="18">
    <source>
        <dbReference type="Proteomes" id="UP000182190"/>
    </source>
</evidence>
<evidence type="ECO:0000256" key="7">
    <source>
        <dbReference type="ARBA" id="ARBA00023012"/>
    </source>
</evidence>
<dbReference type="OrthoDB" id="569347at2"/>
<evidence type="ECO:0000259" key="13">
    <source>
        <dbReference type="PROSITE" id="PS50110"/>
    </source>
</evidence>
<evidence type="ECO:0000256" key="10">
    <source>
        <dbReference type="PROSITE-ProRule" id="PRU00244"/>
    </source>
</evidence>
<dbReference type="InterPro" id="IPR001789">
    <property type="entry name" value="Sig_transdc_resp-reg_receiver"/>
</dbReference>
<evidence type="ECO:0000256" key="8">
    <source>
        <dbReference type="ARBA" id="ARBA00074306"/>
    </source>
</evidence>
<feature type="transmembrane region" description="Helical" evidence="10">
    <location>
        <begin position="113"/>
        <end position="132"/>
    </location>
</feature>
<reference evidence="17" key="1">
    <citation type="submission" date="2019-10" db="EMBL/GenBank/DDBJ databases">
        <authorList>
            <consortium name="Genoscope - CEA"/>
            <person name="William W."/>
        </authorList>
    </citation>
    <scope>NUCLEOTIDE SEQUENCE [LARGE SCALE GENOMIC DNA]</scope>
    <source>
        <strain evidence="17">BBR_PRJEB10994</strain>
    </source>
</reference>
<dbReference type="Gene3D" id="3.30.450.20">
    <property type="entry name" value="PAS domain"/>
    <property type="match status" value="2"/>
</dbReference>
<dbReference type="PROSITE" id="PS50924">
    <property type="entry name" value="MHYT"/>
    <property type="match status" value="1"/>
</dbReference>
<evidence type="ECO:0000259" key="12">
    <source>
        <dbReference type="PROSITE" id="PS50109"/>
    </source>
</evidence>
<name>A0A7Z9BNB3_9CYAN</name>
<dbReference type="PROSITE" id="PS50046">
    <property type="entry name" value="PHYTOCHROME_2"/>
    <property type="match status" value="1"/>
</dbReference>
<dbReference type="EC" id="2.7.13.3" evidence="3"/>
<keyword evidence="10" id="KW-0812">Transmembrane</keyword>
<feature type="domain" description="PAC" evidence="15">
    <location>
        <begin position="345"/>
        <end position="399"/>
    </location>
</feature>
<dbReference type="PROSITE" id="PS50109">
    <property type="entry name" value="HIS_KIN"/>
    <property type="match status" value="1"/>
</dbReference>
<dbReference type="Gene3D" id="3.30.565.10">
    <property type="entry name" value="Histidine kinase-like ATPase, C-terminal domain"/>
    <property type="match status" value="1"/>
</dbReference>
<evidence type="ECO:0000256" key="3">
    <source>
        <dbReference type="ARBA" id="ARBA00012438"/>
    </source>
</evidence>
<feature type="transmembrane region" description="Helical" evidence="10">
    <location>
        <begin position="152"/>
        <end position="173"/>
    </location>
</feature>
<evidence type="ECO:0000259" key="16">
    <source>
        <dbReference type="PROSITE" id="PS50924"/>
    </source>
</evidence>
<evidence type="ECO:0000259" key="14">
    <source>
        <dbReference type="PROSITE" id="PS50112"/>
    </source>
</evidence>
<feature type="transmembrane region" description="Helical" evidence="10">
    <location>
        <begin position="50"/>
        <end position="75"/>
    </location>
</feature>
<evidence type="ECO:0000256" key="1">
    <source>
        <dbReference type="ARBA" id="ARBA00000085"/>
    </source>
</evidence>
<evidence type="ECO:0000256" key="6">
    <source>
        <dbReference type="ARBA" id="ARBA00022777"/>
    </source>
</evidence>
<keyword evidence="5" id="KW-0808">Transferase</keyword>
<dbReference type="AlphaFoldDB" id="A0A7Z9BNB3"/>
<protein>
    <recommendedName>
        <fullName evidence="8">Circadian input-output histidine kinase CikA</fullName>
        <ecNumber evidence="3">2.7.13.3</ecNumber>
    </recommendedName>
</protein>
<feature type="transmembrane region" description="Helical" evidence="10">
    <location>
        <begin position="227"/>
        <end position="248"/>
    </location>
</feature>
<evidence type="ECO:0000259" key="11">
    <source>
        <dbReference type="PROSITE" id="PS50046"/>
    </source>
</evidence>
<comment type="caution">
    <text evidence="17">The sequence shown here is derived from an EMBL/GenBank/DDBJ whole genome shotgun (WGS) entry which is preliminary data.</text>
</comment>
<dbReference type="SUPFAM" id="SSF47384">
    <property type="entry name" value="Homodimeric domain of signal transducing histidine kinase"/>
    <property type="match status" value="1"/>
</dbReference>
<feature type="transmembrane region" description="Helical" evidence="10">
    <location>
        <begin position="81"/>
        <end position="106"/>
    </location>
</feature>
<dbReference type="InterPro" id="IPR005330">
    <property type="entry name" value="MHYT_dom"/>
</dbReference>
<feature type="domain" description="Phytochrome chromophore attachment site" evidence="11">
    <location>
        <begin position="548"/>
        <end position="716"/>
    </location>
</feature>
<keyword evidence="18" id="KW-1185">Reference proteome</keyword>
<evidence type="ECO:0000313" key="17">
    <source>
        <dbReference type="EMBL" id="VXD18502.1"/>
    </source>
</evidence>
<dbReference type="Pfam" id="PF00072">
    <property type="entry name" value="Response_reg"/>
    <property type="match status" value="1"/>
</dbReference>
<dbReference type="NCBIfam" id="TIGR00229">
    <property type="entry name" value="sensory_box"/>
    <property type="match status" value="2"/>
</dbReference>
<dbReference type="Pfam" id="PF08448">
    <property type="entry name" value="PAS_4"/>
    <property type="match status" value="1"/>
</dbReference>
<dbReference type="Pfam" id="PF01590">
    <property type="entry name" value="GAF"/>
    <property type="match status" value="1"/>
</dbReference>
<dbReference type="InterPro" id="IPR004358">
    <property type="entry name" value="Sig_transdc_His_kin-like_C"/>
</dbReference>
<dbReference type="RefSeq" id="WP_083617759.1">
    <property type="nucleotide sequence ID" value="NZ_LR735002.1"/>
</dbReference>
<sequence length="1244" mass="138881">MKLLIAMTVIQSHYQPFLVAFSFLIAVIASYTALDLATRVTPESPPQSRLLWTLGGAVAMGTGIWSMHFIGMLALKLPLPVTYNLVTTLLSWGVAIIASGLALLLFSRPKLSLGVFSGGVVMGLAIASMHYLGMAGMTVAGAMMAYNLKRVLLSVAIAIIASMAALGLAFYLRNSPSSAFDPWKVCSAGVMGVGISGMHYTGMWAISMVEQSSVPVNLMETNANSGLAVQIGIVTLILLIGTLVISVFDQRYTSQLVYQNALQESEKRFRCLIREMPVGVLLLSPQGTIILSNQFAQNLLSQTEPELEGKNIFSLSWQFLDEQGNPLTHKMQPIHQAISQGKPIHNLILGLTQSPSSQVRAWLLLNIDPQFNSTGKLERIVCTFNNITERKKLDQKLAESQQFLNTIIENIPLAIYVKNIENDFKFELCNKSTETIFGVKRDKILSKNIYSLLPQKQADYFRSQILEILNHQTAVDIPEFMIHNLAGNDLLLRTQKIPIINNNQKITHMLCISEDITDKKNTQIALQESLEREQALAKAIQRIRQTLDIKTIFSTTALELRRVLNCERVVVYQFRPDWSGEFIAESVSQGWMSLFEEQNTNPSLQENTTENERCTVKLFENNSSNISPLVQDTYLKDTQGGLYSQGVNYRAVTDIYNAGFNQCYINLLESFQARAYIITPIFSNNQLWGLLATYQNSSPRLWKEVEINIAIQISNQLGVALQQTELLETTQKQSIQLQKAAVAADKANQAKSEFLASMSHELRTPLNAILGFTQLMNEDPLLSAKHHKYVGIINQAGEHLLTLINDVLEMSKIEAGRTTLNQHQFDLINLLDGLKKMMQMRAESQGLELKFEYAPDLPRYLETDEGKLRQVLLNLLSNAIKFTNQGEIRVRVKGKYQIVQPESSSASNLEDLDGENLAIDSENQQKLEFILFEVEDTGAGIAPEEIDLLFEPFKQTESGRNSNQGTGLGLAISRKYVQLMGGDIHVRSQLGAGSLFGFEIPTHSLEYCSLPVNTNKVKAIHLAPGQPDYKILVVDDRLDSRLLLNELLSDMGFKIENAENGQQAIDCWETWQPDLILMDVRMPVIDGLTATKLIKGTSLGQKTKIIILTASVFQEDQEQILACGCDDFVDKPVQIEKLLEKISHHLSVKYTYQENETQSEESSSNFSPNSEESLSSLLTTMSPQWQGELYYAAAQGSDEKIGDLIAQIPPENQELMTILNRLNMNFEFQTILEFTSTEITTGQP</sequence>
<keyword evidence="7" id="KW-0902">Two-component regulatory system</keyword>
<evidence type="ECO:0000256" key="2">
    <source>
        <dbReference type="ARBA" id="ARBA00006402"/>
    </source>
</evidence>
<dbReference type="Pfam" id="PF02518">
    <property type="entry name" value="HATPase_c"/>
    <property type="match status" value="1"/>
</dbReference>
<dbReference type="Gene3D" id="1.10.287.130">
    <property type="match status" value="1"/>
</dbReference>
<evidence type="ECO:0000256" key="4">
    <source>
        <dbReference type="ARBA" id="ARBA00022553"/>
    </source>
</evidence>
<dbReference type="SUPFAM" id="SSF52172">
    <property type="entry name" value="CheY-like"/>
    <property type="match status" value="1"/>
</dbReference>
<dbReference type="InterPro" id="IPR000014">
    <property type="entry name" value="PAS"/>
</dbReference>
<dbReference type="GO" id="GO:0000155">
    <property type="term" value="F:phosphorelay sensor kinase activity"/>
    <property type="evidence" value="ECO:0007669"/>
    <property type="project" value="InterPro"/>
</dbReference>
<dbReference type="SMART" id="SM00448">
    <property type="entry name" value="REC"/>
    <property type="match status" value="1"/>
</dbReference>
<feature type="domain" description="MHYT" evidence="16">
    <location>
        <begin position="14"/>
        <end position="209"/>
    </location>
</feature>
<dbReference type="InterPro" id="IPR003018">
    <property type="entry name" value="GAF"/>
</dbReference>
<feature type="domain" description="PAS" evidence="14">
    <location>
        <begin position="265"/>
        <end position="341"/>
    </location>
</feature>
<dbReference type="Gene3D" id="3.30.450.40">
    <property type="match status" value="1"/>
</dbReference>
<comment type="similarity">
    <text evidence="2">In the N-terminal section; belongs to the phytochrome family.</text>
</comment>
<organism evidence="17 18">
    <name type="scientific">Planktothrix paucivesiculata PCC 9631</name>
    <dbReference type="NCBI Taxonomy" id="671071"/>
    <lineage>
        <taxon>Bacteria</taxon>
        <taxon>Bacillati</taxon>
        <taxon>Cyanobacteriota</taxon>
        <taxon>Cyanophyceae</taxon>
        <taxon>Oscillatoriophycideae</taxon>
        <taxon>Oscillatoriales</taxon>
        <taxon>Microcoleaceae</taxon>
        <taxon>Planktothrix</taxon>
    </lineage>
</organism>
<dbReference type="GO" id="GO:0005886">
    <property type="term" value="C:plasma membrane"/>
    <property type="evidence" value="ECO:0007669"/>
    <property type="project" value="TreeGrafter"/>
</dbReference>
<feature type="domain" description="PAS" evidence="14">
    <location>
        <begin position="400"/>
        <end position="472"/>
    </location>
</feature>
<dbReference type="InterPro" id="IPR005467">
    <property type="entry name" value="His_kinase_dom"/>
</dbReference>
<feature type="modified residue" description="4-aspartylphosphate" evidence="9">
    <location>
        <position position="1079"/>
    </location>
</feature>
<dbReference type="Gene3D" id="3.40.50.2300">
    <property type="match status" value="1"/>
</dbReference>
<evidence type="ECO:0000256" key="9">
    <source>
        <dbReference type="PROSITE-ProRule" id="PRU00169"/>
    </source>
</evidence>
<dbReference type="InterPro" id="IPR000700">
    <property type="entry name" value="PAS-assoc_C"/>
</dbReference>
<dbReference type="SUPFAM" id="SSF55781">
    <property type="entry name" value="GAF domain-like"/>
    <property type="match status" value="1"/>
</dbReference>
<dbReference type="SMART" id="SM00065">
    <property type="entry name" value="GAF"/>
    <property type="match status" value="1"/>
</dbReference>
<evidence type="ECO:0000259" key="15">
    <source>
        <dbReference type="PROSITE" id="PS50113"/>
    </source>
</evidence>
<dbReference type="CDD" id="cd16922">
    <property type="entry name" value="HATPase_EvgS-ArcB-TorS-like"/>
    <property type="match status" value="1"/>
</dbReference>
<dbReference type="SMART" id="SM00091">
    <property type="entry name" value="PAS"/>
    <property type="match status" value="2"/>
</dbReference>
<dbReference type="PRINTS" id="PR00344">
    <property type="entry name" value="BCTRLSENSOR"/>
</dbReference>
<dbReference type="SMART" id="SM00388">
    <property type="entry name" value="HisKA"/>
    <property type="match status" value="1"/>
</dbReference>
<comment type="catalytic activity">
    <reaction evidence="1">
        <text>ATP + protein L-histidine = ADP + protein N-phospho-L-histidine.</text>
        <dbReference type="EC" id="2.7.13.3"/>
    </reaction>
</comment>
<dbReference type="SUPFAM" id="SSF55874">
    <property type="entry name" value="ATPase domain of HSP90 chaperone/DNA topoisomerase II/histidine kinase"/>
    <property type="match status" value="1"/>
</dbReference>
<dbReference type="InterPro" id="IPR013656">
    <property type="entry name" value="PAS_4"/>
</dbReference>
<gene>
    <name evidence="17" type="ORF">PL9631_400006</name>
</gene>
<dbReference type="SUPFAM" id="SSF55785">
    <property type="entry name" value="PYP-like sensor domain (PAS domain)"/>
    <property type="match status" value="2"/>
</dbReference>
<dbReference type="InterPro" id="IPR029016">
    <property type="entry name" value="GAF-like_dom_sf"/>
</dbReference>
<dbReference type="SMART" id="SM00387">
    <property type="entry name" value="HATPase_c"/>
    <property type="match status" value="1"/>
</dbReference>
<dbReference type="PROSITE" id="PS50113">
    <property type="entry name" value="PAC"/>
    <property type="match status" value="2"/>
</dbReference>
<keyword evidence="10" id="KW-1133">Transmembrane helix</keyword>
<dbReference type="InterPro" id="IPR016132">
    <property type="entry name" value="Phyto_chromo_attachment"/>
</dbReference>
<dbReference type="InterPro" id="IPR003594">
    <property type="entry name" value="HATPase_dom"/>
</dbReference>
<keyword evidence="10" id="KW-0472">Membrane</keyword>
<dbReference type="InterPro" id="IPR036890">
    <property type="entry name" value="HATPase_C_sf"/>
</dbReference>
<dbReference type="PROSITE" id="PS50112">
    <property type="entry name" value="PAS"/>
    <property type="match status" value="2"/>
</dbReference>
<evidence type="ECO:0000256" key="5">
    <source>
        <dbReference type="ARBA" id="ARBA00022679"/>
    </source>
</evidence>
<dbReference type="PANTHER" id="PTHR43047">
    <property type="entry name" value="TWO-COMPONENT HISTIDINE PROTEIN KINASE"/>
    <property type="match status" value="1"/>
</dbReference>
<accession>A0A7Z9BNB3</accession>
<feature type="transmembrane region" description="Helical" evidence="10">
    <location>
        <begin position="185"/>
        <end position="207"/>
    </location>
</feature>
<dbReference type="EMBL" id="CZCS02000180">
    <property type="protein sequence ID" value="VXD18502.1"/>
    <property type="molecule type" value="Genomic_DNA"/>
</dbReference>
<dbReference type="FunFam" id="3.30.565.10:FF:000010">
    <property type="entry name" value="Sensor histidine kinase RcsC"/>
    <property type="match status" value="1"/>
</dbReference>
<dbReference type="Pfam" id="PF03707">
    <property type="entry name" value="MHYT"/>
    <property type="match status" value="3"/>
</dbReference>
<dbReference type="CDD" id="cd00130">
    <property type="entry name" value="PAS"/>
    <property type="match status" value="2"/>
</dbReference>
<dbReference type="CDD" id="cd00082">
    <property type="entry name" value="HisKA"/>
    <property type="match status" value="1"/>
</dbReference>
<feature type="domain" description="PAC" evidence="15">
    <location>
        <begin position="476"/>
        <end position="528"/>
    </location>
</feature>
<dbReference type="Proteomes" id="UP000182190">
    <property type="component" value="Unassembled WGS sequence"/>
</dbReference>
<feature type="domain" description="Histidine kinase" evidence="12">
    <location>
        <begin position="757"/>
        <end position="1004"/>
    </location>
</feature>
<dbReference type="PROSITE" id="PS50110">
    <property type="entry name" value="RESPONSE_REGULATORY"/>
    <property type="match status" value="1"/>
</dbReference>
<dbReference type="CDD" id="cd17546">
    <property type="entry name" value="REC_hyHK_CKI1_RcsC-like"/>
    <property type="match status" value="1"/>
</dbReference>
<dbReference type="InterPro" id="IPR035965">
    <property type="entry name" value="PAS-like_dom_sf"/>
</dbReference>
<dbReference type="Pfam" id="PF00512">
    <property type="entry name" value="HisKA"/>
    <property type="match status" value="1"/>
</dbReference>